<reference evidence="1 2" key="1">
    <citation type="submission" date="2017-10" db="EMBL/GenBank/DDBJ databases">
        <title>Comparative genomics in systemic dimorphic fungi from Ajellomycetaceae.</title>
        <authorList>
            <person name="Munoz J.F."/>
            <person name="Mcewen J.G."/>
            <person name="Clay O.K."/>
            <person name="Cuomo C.A."/>
        </authorList>
    </citation>
    <scope>NUCLEOTIDE SEQUENCE [LARGE SCALE GENOMIC DNA]</scope>
    <source>
        <strain evidence="1 2">UAMH5409</strain>
    </source>
</reference>
<dbReference type="Proteomes" id="UP000223968">
    <property type="component" value="Unassembled WGS sequence"/>
</dbReference>
<accession>A0A2B7W5W6</accession>
<name>A0A2B7W5W6_9EURO</name>
<organism evidence="1 2">
    <name type="scientific">Helicocarpus griseus UAMH5409</name>
    <dbReference type="NCBI Taxonomy" id="1447875"/>
    <lineage>
        <taxon>Eukaryota</taxon>
        <taxon>Fungi</taxon>
        <taxon>Dikarya</taxon>
        <taxon>Ascomycota</taxon>
        <taxon>Pezizomycotina</taxon>
        <taxon>Eurotiomycetes</taxon>
        <taxon>Eurotiomycetidae</taxon>
        <taxon>Onygenales</taxon>
        <taxon>Ajellomycetaceae</taxon>
        <taxon>Helicocarpus</taxon>
    </lineage>
</organism>
<sequence length="107" mass="12865">MKFNCMTQDAEILKFKYKFELNCCLYDHFHELIIAEYIKSDDIFSFFSQTCVSMAHNLKTIENSATRCEKERNKTRTDPAAADENEIKRHDNNITHTFRRYHYEDQL</sequence>
<dbReference type="AlphaFoldDB" id="A0A2B7W5W6"/>
<protein>
    <submittedName>
        <fullName evidence="1">Uncharacterized protein</fullName>
    </submittedName>
</protein>
<dbReference type="STRING" id="1447875.A0A2B7W5W6"/>
<evidence type="ECO:0000313" key="2">
    <source>
        <dbReference type="Proteomes" id="UP000223968"/>
    </source>
</evidence>
<keyword evidence="2" id="KW-1185">Reference proteome</keyword>
<dbReference type="EMBL" id="PDNB01000537">
    <property type="protein sequence ID" value="PGG94903.1"/>
    <property type="molecule type" value="Genomic_DNA"/>
</dbReference>
<proteinExistence type="predicted"/>
<evidence type="ECO:0000313" key="1">
    <source>
        <dbReference type="EMBL" id="PGG94903.1"/>
    </source>
</evidence>
<gene>
    <name evidence="1" type="ORF">AJ79_10368</name>
</gene>
<comment type="caution">
    <text evidence="1">The sequence shown here is derived from an EMBL/GenBank/DDBJ whole genome shotgun (WGS) entry which is preliminary data.</text>
</comment>